<feature type="binding site" evidence="8">
    <location>
        <begin position="167"/>
        <end position="173"/>
    </location>
    <ligand>
        <name>(6S)-NADPHX</name>
        <dbReference type="ChEBI" id="CHEBI:64076"/>
    </ligand>
</feature>
<evidence type="ECO:0000256" key="4">
    <source>
        <dbReference type="ARBA" id="ARBA00022857"/>
    </source>
</evidence>
<evidence type="ECO:0000313" key="11">
    <source>
        <dbReference type="Proteomes" id="UP000245942"/>
    </source>
</evidence>
<dbReference type="HAMAP" id="MF_01965">
    <property type="entry name" value="NADHX_dehydratase"/>
    <property type="match status" value="1"/>
</dbReference>
<dbReference type="NCBIfam" id="TIGR00196">
    <property type="entry name" value="yjeF_cterm"/>
    <property type="match status" value="1"/>
</dbReference>
<feature type="binding site" evidence="8">
    <location>
        <begin position="225"/>
        <end position="234"/>
    </location>
    <ligand>
        <name>ATP</name>
        <dbReference type="ChEBI" id="CHEBI:30616"/>
    </ligand>
</feature>
<dbReference type="Proteomes" id="UP000245942">
    <property type="component" value="Unassembled WGS sequence"/>
</dbReference>
<keyword evidence="5 8" id="KW-0520">NAD</keyword>
<dbReference type="Gene3D" id="3.40.1190.20">
    <property type="match status" value="1"/>
</dbReference>
<dbReference type="GO" id="GO:0005737">
    <property type="term" value="C:cytoplasm"/>
    <property type="evidence" value="ECO:0007669"/>
    <property type="project" value="UniProtKB-SubCell"/>
</dbReference>
<dbReference type="GO" id="GO:0046496">
    <property type="term" value="P:nicotinamide nucleotide metabolic process"/>
    <property type="evidence" value="ECO:0007669"/>
    <property type="project" value="UniProtKB-UniRule"/>
</dbReference>
<dbReference type="GO" id="GO:0005524">
    <property type="term" value="F:ATP binding"/>
    <property type="evidence" value="ECO:0007669"/>
    <property type="project" value="UniProtKB-KW"/>
</dbReference>
<keyword evidence="6 8" id="KW-0456">Lyase</keyword>
<feature type="binding site" evidence="8">
    <location>
        <begin position="206"/>
        <end position="210"/>
    </location>
    <ligand>
        <name>ATP</name>
        <dbReference type="ChEBI" id="CHEBI:30616"/>
    </ligand>
</feature>
<evidence type="ECO:0000256" key="7">
    <source>
        <dbReference type="ARBA" id="ARBA00047472"/>
    </source>
</evidence>
<evidence type="ECO:0000313" key="10">
    <source>
        <dbReference type="EMBL" id="PWN23324.1"/>
    </source>
</evidence>
<dbReference type="EC" id="4.2.1.93" evidence="8"/>
<dbReference type="CDD" id="cd01171">
    <property type="entry name" value="YXKO-related"/>
    <property type="match status" value="1"/>
</dbReference>
<dbReference type="InterPro" id="IPR029056">
    <property type="entry name" value="Ribokinase-like"/>
</dbReference>
<dbReference type="SUPFAM" id="SSF53613">
    <property type="entry name" value="Ribokinase-like"/>
    <property type="match status" value="1"/>
</dbReference>
<keyword evidence="4" id="KW-0521">NADP</keyword>
<comment type="function">
    <text evidence="8">Catalyzes the dehydration of the S-form of NAD(P)HX at the expense of ATP, which is converted to ADP. Together with NAD(P)HX epimerase, which catalyzes the epimerization of the S- and R-forms, the enzyme allows the repair of both epimers of NAD(P)HX, a damaged form of NAD(P)H that is a result of enzymatic or heat-dependent hydration.</text>
</comment>
<dbReference type="EMBL" id="KZ819322">
    <property type="protein sequence ID" value="PWN23324.1"/>
    <property type="molecule type" value="Genomic_DNA"/>
</dbReference>
<evidence type="ECO:0000256" key="1">
    <source>
        <dbReference type="ARBA" id="ARBA00022553"/>
    </source>
</evidence>
<proteinExistence type="inferred from homology"/>
<dbReference type="GO" id="GO:0047453">
    <property type="term" value="F:ATP-dependent NAD(P)H-hydrate dehydratase activity"/>
    <property type="evidence" value="ECO:0007669"/>
    <property type="project" value="UniProtKB-UniRule"/>
</dbReference>
<feature type="domain" description="YjeF C-terminal" evidence="9">
    <location>
        <begin position="10"/>
        <end position="315"/>
    </location>
</feature>
<evidence type="ECO:0000259" key="9">
    <source>
        <dbReference type="PROSITE" id="PS51383"/>
    </source>
</evidence>
<dbReference type="PANTHER" id="PTHR12592">
    <property type="entry name" value="ATP-DEPENDENT (S)-NAD(P)H-HYDRATE DEHYDRATASE FAMILY MEMBER"/>
    <property type="match status" value="1"/>
</dbReference>
<evidence type="ECO:0000256" key="3">
    <source>
        <dbReference type="ARBA" id="ARBA00022840"/>
    </source>
</evidence>
<dbReference type="GO" id="GO:0110051">
    <property type="term" value="P:metabolite repair"/>
    <property type="evidence" value="ECO:0007669"/>
    <property type="project" value="TreeGrafter"/>
</dbReference>
<keyword evidence="11" id="KW-1185">Reference proteome</keyword>
<keyword evidence="8" id="KW-0963">Cytoplasm</keyword>
<name>A0A316UEK0_9BASI</name>
<keyword evidence="1 8" id="KW-0597">Phosphoprotein</keyword>
<dbReference type="AlphaFoldDB" id="A0A316UEK0"/>
<accession>A0A316UEK0</accession>
<keyword evidence="2 8" id="KW-0547">Nucleotide-binding</keyword>
<keyword evidence="3 8" id="KW-0067">ATP-binding</keyword>
<comment type="catalytic activity">
    <reaction evidence="8">
        <text>(6S)-NADHX + ATP = ADP + phosphate + NADH + H(+)</text>
        <dbReference type="Rhea" id="RHEA:19017"/>
        <dbReference type="ChEBI" id="CHEBI:15378"/>
        <dbReference type="ChEBI" id="CHEBI:30616"/>
        <dbReference type="ChEBI" id="CHEBI:43474"/>
        <dbReference type="ChEBI" id="CHEBI:57945"/>
        <dbReference type="ChEBI" id="CHEBI:64074"/>
        <dbReference type="ChEBI" id="CHEBI:456216"/>
        <dbReference type="EC" id="4.2.1.93"/>
    </reaction>
</comment>
<dbReference type="FunFam" id="3.40.1190.20:FF:000023">
    <property type="entry name" value="ATP-dependent (S)-NAD(P)H-hydrate dehydratase"/>
    <property type="match status" value="1"/>
</dbReference>
<protein>
    <recommendedName>
        <fullName evidence="8">ATP-dependent (S)-NAD(P)H-hydrate dehydratase</fullName>
        <ecNumber evidence="8">4.2.1.93</ecNumber>
    </recommendedName>
    <alternativeName>
        <fullName evidence="8">ATP-dependent NAD(P)HX dehydratase</fullName>
    </alternativeName>
</protein>
<comment type="similarity">
    <text evidence="8">Belongs to the NnrD/CARKD family.</text>
</comment>
<evidence type="ECO:0000256" key="2">
    <source>
        <dbReference type="ARBA" id="ARBA00022741"/>
    </source>
</evidence>
<evidence type="ECO:0000256" key="8">
    <source>
        <dbReference type="HAMAP-Rule" id="MF_03157"/>
    </source>
</evidence>
<comment type="subcellular location">
    <subcellularLocation>
        <location evidence="8">Cytoplasm</location>
    </subcellularLocation>
</comment>
<gene>
    <name evidence="10" type="ORF">BCV69DRAFT_297264</name>
</gene>
<feature type="binding site" evidence="8">
    <location>
        <position position="114"/>
    </location>
    <ligand>
        <name>(6S)-NADPHX</name>
        <dbReference type="ChEBI" id="CHEBI:64076"/>
    </ligand>
</feature>
<reference evidence="10 11" key="1">
    <citation type="journal article" date="2018" name="Mol. Biol. Evol.">
        <title>Broad Genomic Sampling Reveals a Smut Pathogenic Ancestry of the Fungal Clade Ustilaginomycotina.</title>
        <authorList>
            <person name="Kijpornyongpan T."/>
            <person name="Mondo S.J."/>
            <person name="Barry K."/>
            <person name="Sandor L."/>
            <person name="Lee J."/>
            <person name="Lipzen A."/>
            <person name="Pangilinan J."/>
            <person name="LaButti K."/>
            <person name="Hainaut M."/>
            <person name="Henrissat B."/>
            <person name="Grigoriev I.V."/>
            <person name="Spatafora J.W."/>
            <person name="Aime M.C."/>
        </authorList>
    </citation>
    <scope>NUCLEOTIDE SEQUENCE [LARGE SCALE GENOMIC DNA]</scope>
    <source>
        <strain evidence="10 11">MCA 4718</strain>
    </source>
</reference>
<dbReference type="GeneID" id="37015831"/>
<dbReference type="InterPro" id="IPR000631">
    <property type="entry name" value="CARKD"/>
</dbReference>
<dbReference type="Pfam" id="PF01256">
    <property type="entry name" value="Carb_kinase"/>
    <property type="match status" value="1"/>
</dbReference>
<dbReference type="RefSeq" id="XP_025350484.1">
    <property type="nucleotide sequence ID" value="XM_025494097.1"/>
</dbReference>
<evidence type="ECO:0000256" key="6">
    <source>
        <dbReference type="ARBA" id="ARBA00023239"/>
    </source>
</evidence>
<dbReference type="PANTHER" id="PTHR12592:SF0">
    <property type="entry name" value="ATP-DEPENDENT (S)-NAD(P)H-HYDRATE DEHYDRATASE"/>
    <property type="match status" value="1"/>
</dbReference>
<dbReference type="STRING" id="1684307.A0A316UEK0"/>
<evidence type="ECO:0000256" key="5">
    <source>
        <dbReference type="ARBA" id="ARBA00023027"/>
    </source>
</evidence>
<dbReference type="PROSITE" id="PS51383">
    <property type="entry name" value="YJEF_C_3"/>
    <property type="match status" value="1"/>
</dbReference>
<dbReference type="OrthoDB" id="8110916at2759"/>
<comment type="catalytic activity">
    <reaction evidence="7 8">
        <text>(6S)-NADPHX + ATP = ADP + phosphate + NADPH + H(+)</text>
        <dbReference type="Rhea" id="RHEA:32231"/>
        <dbReference type="ChEBI" id="CHEBI:15378"/>
        <dbReference type="ChEBI" id="CHEBI:30616"/>
        <dbReference type="ChEBI" id="CHEBI:43474"/>
        <dbReference type="ChEBI" id="CHEBI:57783"/>
        <dbReference type="ChEBI" id="CHEBI:64076"/>
        <dbReference type="ChEBI" id="CHEBI:456216"/>
        <dbReference type="EC" id="4.2.1.93"/>
    </reaction>
</comment>
<comment type="cofactor">
    <cofactor evidence="8">
        <name>Mg(2+)</name>
        <dbReference type="ChEBI" id="CHEBI:18420"/>
    </cofactor>
</comment>
<organism evidence="10 11">
    <name type="scientific">Pseudomicrostroma glucosiphilum</name>
    <dbReference type="NCBI Taxonomy" id="1684307"/>
    <lineage>
        <taxon>Eukaryota</taxon>
        <taxon>Fungi</taxon>
        <taxon>Dikarya</taxon>
        <taxon>Basidiomycota</taxon>
        <taxon>Ustilaginomycotina</taxon>
        <taxon>Exobasidiomycetes</taxon>
        <taxon>Microstromatales</taxon>
        <taxon>Microstromatales incertae sedis</taxon>
        <taxon>Pseudomicrostroma</taxon>
    </lineage>
</organism>
<feature type="binding site" evidence="8">
    <location>
        <position position="235"/>
    </location>
    <ligand>
        <name>(6S)-NADPHX</name>
        <dbReference type="ChEBI" id="CHEBI:64076"/>
    </ligand>
</feature>
<sequence>MAAAPTRRSILAEVKQIIPPLSEKMHKGQAGRVGIVGGSRDYTGAPYFASMSSMRLGADMSHTICEPSAGNVIKTYSPDLIVHRVLDENKSNADIKKDLEGIFARLHSLVLGPGLGRDEHMQSCARTALALAREKDIWTVVDADGLWLVANEPEVVIGWDKVVLTPNVVEFGRLCQKMNIDMKKGGGSDAAKELSAALKGPIILEKGSVDRISNGIEVLISDEPGGLKRSGGQGDILSGTLCTFLAWAKIFRDGEAVHAGAPKPDTIDEKRLLLLAAYGASCLTRTCSREVFKVKKRALLADDLLDEVGPAYEKLFGEGSSL</sequence>